<organism evidence="2 3">
    <name type="scientific">Polynucleobacter asymbioticus</name>
    <dbReference type="NCBI Taxonomy" id="576611"/>
    <lineage>
        <taxon>Bacteria</taxon>
        <taxon>Pseudomonadati</taxon>
        <taxon>Pseudomonadota</taxon>
        <taxon>Betaproteobacteria</taxon>
        <taxon>Burkholderiales</taxon>
        <taxon>Burkholderiaceae</taxon>
        <taxon>Polynucleobacter</taxon>
    </lineage>
</organism>
<dbReference type="GO" id="GO:0009307">
    <property type="term" value="P:DNA restriction-modification system"/>
    <property type="evidence" value="ECO:0007669"/>
    <property type="project" value="UniProtKB-KW"/>
</dbReference>
<dbReference type="PANTHER" id="PTHR42927:SF1">
    <property type="entry name" value="HELICASE SUPERFAMILY 1 AND 2 DOMAIN-CONTAINING PROTEIN"/>
    <property type="match status" value="1"/>
</dbReference>
<proteinExistence type="predicted"/>
<protein>
    <recommendedName>
        <fullName evidence="1">Restriction endonuclease type I HsdR N-terminal domain-containing protein</fullName>
    </recommendedName>
</protein>
<sequence length="301" mass="33835">MTTNSISKAKLHTEEAFEQHFVSRLVQQQSYLERQDSNYDKDLALDKDLLIEFIKKTQPETWHVLEGKLGSKAAEILCKEIDRVLKKKDVLSVLKEGVQFTWSPSIKLCYFEPASNINPNLEKLFQANILSVIRQVHYSSRNNNSIDVVLFLNGIPVVTLELKNALTGQTIANAMNQYKYDRKPAGETLLAPGRVLVHLAVDTDEAAMTTKLNNGKTEFLPLNRGNAGRSGNCAIPDEFKTAYLYQTVDGQPAILSKEVLLDIIGNFSQKDGDRIIFPRFHQIDAVRKLLADSKSKKSGQK</sequence>
<dbReference type="RefSeq" id="WP_071539852.1">
    <property type="nucleotide sequence ID" value="NZ_CP015016.1"/>
</dbReference>
<dbReference type="REBASE" id="165410">
    <property type="entry name" value="Pas14ORF11340P"/>
</dbReference>
<evidence type="ECO:0000313" key="2">
    <source>
        <dbReference type="EMBL" id="APC02167.1"/>
    </source>
</evidence>
<evidence type="ECO:0000259" key="1">
    <source>
        <dbReference type="Pfam" id="PF04313"/>
    </source>
</evidence>
<dbReference type="InterPro" id="IPR007409">
    <property type="entry name" value="Restrct_endonuc_type1_HsdR_N"/>
</dbReference>
<dbReference type="PANTHER" id="PTHR42927">
    <property type="entry name" value="HELICASE SUPERFAMILY 1 AND 2 DOMAIN-CONTAINING PROTEIN"/>
    <property type="match status" value="1"/>
</dbReference>
<dbReference type="Pfam" id="PF04313">
    <property type="entry name" value="HSDR_N"/>
    <property type="match status" value="1"/>
</dbReference>
<accession>A0AAC9IVR9</accession>
<dbReference type="GO" id="GO:0009035">
    <property type="term" value="F:type I site-specific deoxyribonuclease activity"/>
    <property type="evidence" value="ECO:0007669"/>
    <property type="project" value="UniProtKB-EC"/>
</dbReference>
<name>A0AAC9IVR9_9BURK</name>
<reference evidence="2" key="1">
    <citation type="journal article" date="2017" name="Appl. Environ. Microbiol.">
        <title>Microdiversification of a pelagic Polynucleobacter species is mainly driven by acquisition of genomic islands from a partially interspecific gene pool.</title>
        <authorList>
            <person name="Hoetzinger M."/>
            <person name="Hahn M.W."/>
            <person name="Jezberova J."/>
            <person name="Schmidt J."/>
            <person name="Koll U."/>
        </authorList>
    </citation>
    <scope>NUCLEOTIDE SEQUENCE</scope>
    <source>
        <strain evidence="2">MWH-RechtKol4</strain>
    </source>
</reference>
<dbReference type="GO" id="GO:0005524">
    <property type="term" value="F:ATP binding"/>
    <property type="evidence" value="ECO:0007669"/>
    <property type="project" value="UniProtKB-KW"/>
</dbReference>
<dbReference type="AlphaFoldDB" id="A0AAC9IVR9"/>
<feature type="domain" description="Restriction endonuclease type I HsdR N-terminal" evidence="1">
    <location>
        <begin position="13"/>
        <end position="214"/>
    </location>
</feature>
<dbReference type="GO" id="GO:0003677">
    <property type="term" value="F:DNA binding"/>
    <property type="evidence" value="ECO:0007669"/>
    <property type="project" value="UniProtKB-KW"/>
</dbReference>
<dbReference type="Gene3D" id="3.90.1570.50">
    <property type="match status" value="1"/>
</dbReference>
<gene>
    <name evidence="2" type="ORF">AOC25_11330</name>
</gene>
<dbReference type="CDD" id="cd22332">
    <property type="entry name" value="HsdR_N"/>
    <property type="match status" value="1"/>
</dbReference>
<dbReference type="EMBL" id="CP015017">
    <property type="protein sequence ID" value="APC02167.1"/>
    <property type="molecule type" value="Genomic_DNA"/>
</dbReference>
<evidence type="ECO:0000313" key="3">
    <source>
        <dbReference type="Proteomes" id="UP000182060"/>
    </source>
</evidence>
<dbReference type="Proteomes" id="UP000182060">
    <property type="component" value="Chromosome"/>
</dbReference>